<dbReference type="SUPFAM" id="SSF55957">
    <property type="entry name" value="Phosphoglucomutase, C-terminal domain"/>
    <property type="match status" value="1"/>
</dbReference>
<feature type="domain" description="Alpha-D-phosphohexomutase alpha/beta/alpha" evidence="11">
    <location>
        <begin position="5"/>
        <end position="136"/>
    </location>
</feature>
<dbReference type="Proteomes" id="UP000198778">
    <property type="component" value="Unassembled WGS sequence"/>
</dbReference>
<evidence type="ECO:0000259" key="13">
    <source>
        <dbReference type="Pfam" id="PF02880"/>
    </source>
</evidence>
<evidence type="ECO:0000256" key="7">
    <source>
        <dbReference type="ARBA" id="ARBA00066330"/>
    </source>
</evidence>
<evidence type="ECO:0000256" key="2">
    <source>
        <dbReference type="ARBA" id="ARBA00022553"/>
    </source>
</evidence>
<dbReference type="Gene3D" id="3.30.310.50">
    <property type="entry name" value="Alpha-D-phosphohexomutase, C-terminal domain"/>
    <property type="match status" value="1"/>
</dbReference>
<reference evidence="15" key="1">
    <citation type="submission" date="2016-10" db="EMBL/GenBank/DDBJ databases">
        <authorList>
            <person name="Varghese N."/>
            <person name="Submissions S."/>
        </authorList>
    </citation>
    <scope>NUCLEOTIDE SEQUENCE [LARGE SCALE GENOMIC DNA]</scope>
    <source>
        <strain evidence="15">CGMCC 1.10369</strain>
    </source>
</reference>
<dbReference type="NCBIfam" id="NF008139">
    <property type="entry name" value="PRK10887.1"/>
    <property type="match status" value="1"/>
</dbReference>
<dbReference type="InterPro" id="IPR036900">
    <property type="entry name" value="A-D-PHexomutase_C_sf"/>
</dbReference>
<dbReference type="HAMAP" id="MF_01554_B">
    <property type="entry name" value="GlmM_B"/>
    <property type="match status" value="1"/>
</dbReference>
<dbReference type="InterPro" id="IPR005841">
    <property type="entry name" value="Alpha-D-phosphohexomutase_SF"/>
</dbReference>
<keyword evidence="4 9" id="KW-0460">Magnesium</keyword>
<dbReference type="Pfam" id="PF02879">
    <property type="entry name" value="PGM_PMM_II"/>
    <property type="match status" value="1"/>
</dbReference>
<feature type="domain" description="Alpha-D-phosphohexomutase alpha/beta/alpha" evidence="12">
    <location>
        <begin position="162"/>
        <end position="258"/>
    </location>
</feature>
<dbReference type="FunFam" id="3.40.120.10:FF:000001">
    <property type="entry name" value="Phosphoglucosamine mutase"/>
    <property type="match status" value="1"/>
</dbReference>
<feature type="binding site" evidence="9">
    <location>
        <position position="249"/>
    </location>
    <ligand>
        <name>Mg(2+)</name>
        <dbReference type="ChEBI" id="CHEBI:18420"/>
    </ligand>
</feature>
<evidence type="ECO:0000256" key="6">
    <source>
        <dbReference type="ARBA" id="ARBA00050364"/>
    </source>
</evidence>
<keyword evidence="2 9" id="KW-0597">Phosphoprotein</keyword>
<accession>A0A1H0ESI9</accession>
<dbReference type="GO" id="GO:0004615">
    <property type="term" value="F:phosphomannomutase activity"/>
    <property type="evidence" value="ECO:0007669"/>
    <property type="project" value="TreeGrafter"/>
</dbReference>
<evidence type="ECO:0000256" key="9">
    <source>
        <dbReference type="HAMAP-Rule" id="MF_01554"/>
    </source>
</evidence>
<evidence type="ECO:0000256" key="3">
    <source>
        <dbReference type="ARBA" id="ARBA00022723"/>
    </source>
</evidence>
<dbReference type="GO" id="GO:0008966">
    <property type="term" value="F:phosphoglucosamine mutase activity"/>
    <property type="evidence" value="ECO:0007669"/>
    <property type="project" value="UniProtKB-UniRule"/>
</dbReference>
<comment type="function">
    <text evidence="9">Catalyzes the conversion of glucosamine-6-phosphate to glucosamine-1-phosphate.</text>
</comment>
<dbReference type="InterPro" id="IPR050060">
    <property type="entry name" value="Phosphoglucosamine_mutase"/>
</dbReference>
<evidence type="ECO:0000259" key="11">
    <source>
        <dbReference type="Pfam" id="PF02878"/>
    </source>
</evidence>
<evidence type="ECO:0000313" key="14">
    <source>
        <dbReference type="EMBL" id="SDN85273.1"/>
    </source>
</evidence>
<comment type="PTM">
    <text evidence="9">Activated by phosphorylation.</text>
</comment>
<dbReference type="Gene3D" id="3.40.120.10">
    <property type="entry name" value="Alpha-D-Glucose-1,6-Bisphosphate, subunit A, domain 3"/>
    <property type="match status" value="3"/>
</dbReference>
<comment type="similarity">
    <text evidence="1 9">Belongs to the phosphohexose mutase family.</text>
</comment>
<dbReference type="InterPro" id="IPR005846">
    <property type="entry name" value="A-D-PHexomutase_a/b/a-III"/>
</dbReference>
<feature type="active site" description="Phosphoserine intermediate" evidence="9">
    <location>
        <position position="101"/>
    </location>
</feature>
<feature type="binding site" evidence="9">
    <location>
        <position position="245"/>
    </location>
    <ligand>
        <name>Mg(2+)</name>
        <dbReference type="ChEBI" id="CHEBI:18420"/>
    </ligand>
</feature>
<keyword evidence="5 9" id="KW-0413">Isomerase</keyword>
<dbReference type="InterPro" id="IPR005844">
    <property type="entry name" value="A-D-PHexomutase_a/b/a-I"/>
</dbReference>
<protein>
    <recommendedName>
        <fullName evidence="8 9">Phosphoglucosamine mutase</fullName>
        <ecNumber evidence="7 9">5.4.2.10</ecNumber>
    </recommendedName>
</protein>
<evidence type="ECO:0000256" key="8">
    <source>
        <dbReference type="ARBA" id="ARBA00068193"/>
    </source>
</evidence>
<dbReference type="STRING" id="745820.SAMN04488053_10444"/>
<dbReference type="InterPro" id="IPR016055">
    <property type="entry name" value="A-D-PHexomutase_a/b/a-I/II/III"/>
</dbReference>
<dbReference type="InterPro" id="IPR006352">
    <property type="entry name" value="GlmM_bact"/>
</dbReference>
<dbReference type="Pfam" id="PF00408">
    <property type="entry name" value="PGM_PMM_IV"/>
    <property type="match status" value="1"/>
</dbReference>
<dbReference type="GO" id="GO:0005829">
    <property type="term" value="C:cytosol"/>
    <property type="evidence" value="ECO:0007669"/>
    <property type="project" value="TreeGrafter"/>
</dbReference>
<dbReference type="EC" id="5.4.2.10" evidence="7 9"/>
<dbReference type="GO" id="GO:0005975">
    <property type="term" value="P:carbohydrate metabolic process"/>
    <property type="evidence" value="ECO:0007669"/>
    <property type="project" value="InterPro"/>
</dbReference>
<dbReference type="InterPro" id="IPR005843">
    <property type="entry name" value="A-D-PHexomutase_C"/>
</dbReference>
<comment type="catalytic activity">
    <reaction evidence="6 9">
        <text>alpha-D-glucosamine 1-phosphate = D-glucosamine 6-phosphate</text>
        <dbReference type="Rhea" id="RHEA:23424"/>
        <dbReference type="ChEBI" id="CHEBI:58516"/>
        <dbReference type="ChEBI" id="CHEBI:58725"/>
        <dbReference type="EC" id="5.4.2.10"/>
    </reaction>
</comment>
<keyword evidence="3 9" id="KW-0479">Metal-binding</keyword>
<feature type="domain" description="Alpha-D-phosphohexomutase C-terminal" evidence="10">
    <location>
        <begin position="378"/>
        <end position="444"/>
    </location>
</feature>
<dbReference type="GO" id="GO:0009252">
    <property type="term" value="P:peptidoglycan biosynthetic process"/>
    <property type="evidence" value="ECO:0007669"/>
    <property type="project" value="TreeGrafter"/>
</dbReference>
<feature type="modified residue" description="Phosphoserine" evidence="9">
    <location>
        <position position="101"/>
    </location>
</feature>
<feature type="binding site" evidence="9">
    <location>
        <position position="247"/>
    </location>
    <ligand>
        <name>Mg(2+)</name>
        <dbReference type="ChEBI" id="CHEBI:18420"/>
    </ligand>
</feature>
<feature type="domain" description="Alpha-D-phosphohexomutase alpha/beta/alpha" evidence="13">
    <location>
        <begin position="262"/>
        <end position="373"/>
    </location>
</feature>
<name>A0A1H0ESI9_9BACI</name>
<dbReference type="FunFam" id="3.40.120.10:FF:000002">
    <property type="entry name" value="Phosphoglucosamine mutase"/>
    <property type="match status" value="1"/>
</dbReference>
<evidence type="ECO:0000313" key="15">
    <source>
        <dbReference type="Proteomes" id="UP000198778"/>
    </source>
</evidence>
<dbReference type="CDD" id="cd05802">
    <property type="entry name" value="GlmM"/>
    <property type="match status" value="1"/>
</dbReference>
<evidence type="ECO:0000256" key="4">
    <source>
        <dbReference type="ARBA" id="ARBA00022842"/>
    </source>
</evidence>
<evidence type="ECO:0000259" key="12">
    <source>
        <dbReference type="Pfam" id="PF02879"/>
    </source>
</evidence>
<dbReference type="AlphaFoldDB" id="A0A1H0ESI9"/>
<proteinExistence type="inferred from homology"/>
<gene>
    <name evidence="9" type="primary">glmM</name>
    <name evidence="14" type="ORF">SAMN04488053_10444</name>
</gene>
<dbReference type="GO" id="GO:0000287">
    <property type="term" value="F:magnesium ion binding"/>
    <property type="evidence" value="ECO:0007669"/>
    <property type="project" value="UniProtKB-UniRule"/>
</dbReference>
<comment type="cofactor">
    <cofactor evidence="9">
        <name>Mg(2+)</name>
        <dbReference type="ChEBI" id="CHEBI:18420"/>
    </cofactor>
    <text evidence="9">Binds 1 Mg(2+) ion per subunit.</text>
</comment>
<dbReference type="EMBL" id="FNIL01000004">
    <property type="protein sequence ID" value="SDN85273.1"/>
    <property type="molecule type" value="Genomic_DNA"/>
</dbReference>
<dbReference type="InterPro" id="IPR005845">
    <property type="entry name" value="A-D-PHexomutase_a/b/a-II"/>
</dbReference>
<dbReference type="PANTHER" id="PTHR42946:SF1">
    <property type="entry name" value="PHOSPHOGLUCOMUTASE (ALPHA-D-GLUCOSE-1,6-BISPHOSPHATE-DEPENDENT)"/>
    <property type="match status" value="1"/>
</dbReference>
<dbReference type="GO" id="GO:0006048">
    <property type="term" value="P:UDP-N-acetylglucosamine biosynthetic process"/>
    <property type="evidence" value="ECO:0007669"/>
    <property type="project" value="TreeGrafter"/>
</dbReference>
<organism evidence="14 15">
    <name type="scientific">Alkalicoccus daliensis</name>
    <dbReference type="NCBI Taxonomy" id="745820"/>
    <lineage>
        <taxon>Bacteria</taxon>
        <taxon>Bacillati</taxon>
        <taxon>Bacillota</taxon>
        <taxon>Bacilli</taxon>
        <taxon>Bacillales</taxon>
        <taxon>Bacillaceae</taxon>
        <taxon>Alkalicoccus</taxon>
    </lineage>
</organism>
<dbReference type="Pfam" id="PF02878">
    <property type="entry name" value="PGM_PMM_I"/>
    <property type="match status" value="1"/>
</dbReference>
<keyword evidence="15" id="KW-1185">Reference proteome</keyword>
<dbReference type="FunFam" id="3.30.310.50:FF:000001">
    <property type="entry name" value="Phosphoglucosamine mutase"/>
    <property type="match status" value="1"/>
</dbReference>
<dbReference type="NCBIfam" id="TIGR01455">
    <property type="entry name" value="glmM"/>
    <property type="match status" value="1"/>
</dbReference>
<dbReference type="PANTHER" id="PTHR42946">
    <property type="entry name" value="PHOSPHOHEXOSE MUTASE"/>
    <property type="match status" value="1"/>
</dbReference>
<evidence type="ECO:0000256" key="1">
    <source>
        <dbReference type="ARBA" id="ARBA00010231"/>
    </source>
</evidence>
<evidence type="ECO:0000259" key="10">
    <source>
        <dbReference type="Pfam" id="PF00408"/>
    </source>
</evidence>
<dbReference type="PRINTS" id="PR00509">
    <property type="entry name" value="PGMPMM"/>
</dbReference>
<dbReference type="Pfam" id="PF02880">
    <property type="entry name" value="PGM_PMM_III"/>
    <property type="match status" value="1"/>
</dbReference>
<evidence type="ECO:0000256" key="5">
    <source>
        <dbReference type="ARBA" id="ARBA00023235"/>
    </source>
</evidence>
<sequence length="454" mass="49062">MMGKFFGTDGVRGVANTELTPELAFKLGRFGGYVLTKETEKPKVLIGRDTRISGPMLESALVAGLLSIGAEVMRLGIISTPGVAYLTKALSAEAGVMISASHNSVEDNGIKFFGADGFKLLDAQEAEIEALLEKENDMEDELPRPTAGNVGIVSDYFEGGQKYLRYLKQTVEGDFSGLRVALDCANGAASPLANHLFADLEAEEIFCIGSSPDGININDQVGSTHPEPLQELVKEKGADIGLAFDGDADRLIAVDENGDIVDGDQIMYICAKYMNAKGNLNYKTLVTTVMSNLGLYKSLEREGIETKKTAVGDRYVMEEMRKGGYNLGGEQSGHMIFLDYSTTGDGLLSGLQLLQIVKSSGRPLSELAAEVPKYPQKLVNVRVKDKHALHENEVIAREITAVEDEMQGEGRILVRPSGTEPLVRVMAEAPDRETCEAYVGKIVDVVKQELGSLN</sequence>
<dbReference type="SUPFAM" id="SSF53738">
    <property type="entry name" value="Phosphoglucomutase, first 3 domains"/>
    <property type="match status" value="3"/>
</dbReference>
<feature type="binding site" description="via phosphate group" evidence="9">
    <location>
        <position position="101"/>
    </location>
    <ligand>
        <name>Mg(2+)</name>
        <dbReference type="ChEBI" id="CHEBI:18420"/>
    </ligand>
</feature>